<organism evidence="2 3">
    <name type="scientific">Stereocaulon virgatum</name>
    <dbReference type="NCBI Taxonomy" id="373712"/>
    <lineage>
        <taxon>Eukaryota</taxon>
        <taxon>Fungi</taxon>
        <taxon>Dikarya</taxon>
        <taxon>Ascomycota</taxon>
        <taxon>Pezizomycotina</taxon>
        <taxon>Lecanoromycetes</taxon>
        <taxon>OSLEUM clade</taxon>
        <taxon>Lecanoromycetidae</taxon>
        <taxon>Lecanorales</taxon>
        <taxon>Lecanorineae</taxon>
        <taxon>Stereocaulaceae</taxon>
        <taxon>Stereocaulon</taxon>
    </lineage>
</organism>
<evidence type="ECO:0000313" key="2">
    <source>
        <dbReference type="EMBL" id="KAL2048153.1"/>
    </source>
</evidence>
<evidence type="ECO:0000313" key="3">
    <source>
        <dbReference type="Proteomes" id="UP001590950"/>
    </source>
</evidence>
<protein>
    <submittedName>
        <fullName evidence="2">Uncharacterized protein</fullName>
    </submittedName>
</protein>
<dbReference type="Proteomes" id="UP001590950">
    <property type="component" value="Unassembled WGS sequence"/>
</dbReference>
<feature type="region of interest" description="Disordered" evidence="1">
    <location>
        <begin position="152"/>
        <end position="192"/>
    </location>
</feature>
<reference evidence="2 3" key="1">
    <citation type="submission" date="2024-09" db="EMBL/GenBank/DDBJ databases">
        <title>Rethinking Asexuality: The Enigmatic Case of Functional Sexual Genes in Lepraria (Stereocaulaceae).</title>
        <authorList>
            <person name="Doellman M."/>
            <person name="Sun Y."/>
            <person name="Barcenas-Pena A."/>
            <person name="Lumbsch H.T."/>
            <person name="Grewe F."/>
        </authorList>
    </citation>
    <scope>NUCLEOTIDE SEQUENCE [LARGE SCALE GENOMIC DNA]</scope>
    <source>
        <strain evidence="2 3">Mercado 3170</strain>
    </source>
</reference>
<keyword evidence="3" id="KW-1185">Reference proteome</keyword>
<accession>A0ABR4ASQ8</accession>
<evidence type="ECO:0000256" key="1">
    <source>
        <dbReference type="SAM" id="MobiDB-lite"/>
    </source>
</evidence>
<name>A0ABR4ASQ8_9LECA</name>
<comment type="caution">
    <text evidence="2">The sequence shown here is derived from an EMBL/GenBank/DDBJ whole genome shotgun (WGS) entry which is preliminary data.</text>
</comment>
<gene>
    <name evidence="2" type="ORF">N7G274_000064</name>
</gene>
<proteinExistence type="predicted"/>
<dbReference type="EMBL" id="JBEFKJ010000001">
    <property type="protein sequence ID" value="KAL2048153.1"/>
    <property type="molecule type" value="Genomic_DNA"/>
</dbReference>
<sequence length="283" mass="32538">MITWQDKPHRQDNMARYHVGQNNLVTIKPEPWQLRTAENAYTPYFVPADQLFRCSNPTWVLSTGFHYPSSYPPMTFEERKHAIQQDTMQLAGKEPLELVHKHINQQRGDECKAANLPERSKAVDTPVDTIAEEDSSFEEDSVEDLSFYEHPVSTKKVPRTPTRVMERKTANRSHVKNGSPINKSPTKKDKNALTPLKVSKAFKHGAKLKTKPHYPANPPSILWPSQKRRWGIAYASLSRHMEYDSKHKRAYGELGLLTKLAELMGRSSPSFGGMWDWLYRDLP</sequence>